<protein>
    <submittedName>
        <fullName evidence="1">Uncharacterized protein</fullName>
    </submittedName>
</protein>
<reference evidence="1" key="2">
    <citation type="journal article" date="2022" name="New Phytol.">
        <title>Evolutionary transition to the ectomycorrhizal habit in the genomes of a hyperdiverse lineage of mushroom-forming fungi.</title>
        <authorList>
            <person name="Looney B."/>
            <person name="Miyauchi S."/>
            <person name="Morin E."/>
            <person name="Drula E."/>
            <person name="Courty P.E."/>
            <person name="Kohler A."/>
            <person name="Kuo A."/>
            <person name="LaButti K."/>
            <person name="Pangilinan J."/>
            <person name="Lipzen A."/>
            <person name="Riley R."/>
            <person name="Andreopoulos W."/>
            <person name="He G."/>
            <person name="Johnson J."/>
            <person name="Nolan M."/>
            <person name="Tritt A."/>
            <person name="Barry K.W."/>
            <person name="Grigoriev I.V."/>
            <person name="Nagy L.G."/>
            <person name="Hibbett D."/>
            <person name="Henrissat B."/>
            <person name="Matheny P.B."/>
            <person name="Labbe J."/>
            <person name="Martin F.M."/>
        </authorList>
    </citation>
    <scope>NUCLEOTIDE SEQUENCE</scope>
    <source>
        <strain evidence="1">HHB10654</strain>
    </source>
</reference>
<keyword evidence="2" id="KW-1185">Reference proteome</keyword>
<organism evidence="1 2">
    <name type="scientific">Artomyces pyxidatus</name>
    <dbReference type="NCBI Taxonomy" id="48021"/>
    <lineage>
        <taxon>Eukaryota</taxon>
        <taxon>Fungi</taxon>
        <taxon>Dikarya</taxon>
        <taxon>Basidiomycota</taxon>
        <taxon>Agaricomycotina</taxon>
        <taxon>Agaricomycetes</taxon>
        <taxon>Russulales</taxon>
        <taxon>Auriscalpiaceae</taxon>
        <taxon>Artomyces</taxon>
    </lineage>
</organism>
<reference evidence="1" key="1">
    <citation type="submission" date="2021-03" db="EMBL/GenBank/DDBJ databases">
        <authorList>
            <consortium name="DOE Joint Genome Institute"/>
            <person name="Ahrendt S."/>
            <person name="Looney B.P."/>
            <person name="Miyauchi S."/>
            <person name="Morin E."/>
            <person name="Drula E."/>
            <person name="Courty P.E."/>
            <person name="Chicoki N."/>
            <person name="Fauchery L."/>
            <person name="Kohler A."/>
            <person name="Kuo A."/>
            <person name="Labutti K."/>
            <person name="Pangilinan J."/>
            <person name="Lipzen A."/>
            <person name="Riley R."/>
            <person name="Andreopoulos W."/>
            <person name="He G."/>
            <person name="Johnson J."/>
            <person name="Barry K.W."/>
            <person name="Grigoriev I.V."/>
            <person name="Nagy L."/>
            <person name="Hibbett D."/>
            <person name="Henrissat B."/>
            <person name="Matheny P.B."/>
            <person name="Labbe J."/>
            <person name="Martin F."/>
        </authorList>
    </citation>
    <scope>NUCLEOTIDE SEQUENCE</scope>
    <source>
        <strain evidence="1">HHB10654</strain>
    </source>
</reference>
<dbReference type="Proteomes" id="UP000814140">
    <property type="component" value="Unassembled WGS sequence"/>
</dbReference>
<comment type="caution">
    <text evidence="1">The sequence shown here is derived from an EMBL/GenBank/DDBJ whole genome shotgun (WGS) entry which is preliminary data.</text>
</comment>
<sequence length="101" mass="11192">MQREQVQRLLAVCASNCAATYLLDGEGMDPQNALRHAEAAELFDKSYIKGYYRQARAHEILGNIDKAVAVLERARACPDIADKSGLEAQLGELQEKKVSKE</sequence>
<proteinExistence type="predicted"/>
<accession>A0ACB8SEC7</accession>
<evidence type="ECO:0000313" key="1">
    <source>
        <dbReference type="EMBL" id="KAI0054291.1"/>
    </source>
</evidence>
<evidence type="ECO:0000313" key="2">
    <source>
        <dbReference type="Proteomes" id="UP000814140"/>
    </source>
</evidence>
<name>A0ACB8SEC7_9AGAM</name>
<gene>
    <name evidence="1" type="ORF">BV25DRAFT_1922832</name>
</gene>
<dbReference type="EMBL" id="MU277544">
    <property type="protein sequence ID" value="KAI0054291.1"/>
    <property type="molecule type" value="Genomic_DNA"/>
</dbReference>